<gene>
    <name evidence="1" type="ORF">Sangu_3052100</name>
</gene>
<name>A0AAW2KDQ7_9LAMI</name>
<proteinExistence type="predicted"/>
<comment type="caution">
    <text evidence="1">The sequence shown here is derived from an EMBL/GenBank/DDBJ whole genome shotgun (WGS) entry which is preliminary data.</text>
</comment>
<accession>A0AAW2KDQ7</accession>
<reference evidence="1" key="1">
    <citation type="submission" date="2020-06" db="EMBL/GenBank/DDBJ databases">
        <authorList>
            <person name="Li T."/>
            <person name="Hu X."/>
            <person name="Zhang T."/>
            <person name="Song X."/>
            <person name="Zhang H."/>
            <person name="Dai N."/>
            <person name="Sheng W."/>
            <person name="Hou X."/>
            <person name="Wei L."/>
        </authorList>
    </citation>
    <scope>NUCLEOTIDE SEQUENCE</scope>
    <source>
        <strain evidence="1">G01</strain>
        <tissue evidence="1">Leaf</tissue>
    </source>
</reference>
<sequence>MIDKETSLPIRKSWVIPPIFSDDENDMFQEEENHAMEVFAVEEKDWQQPLVDYLKYGKLPNDLRSMTDTRLRAPRFIYYKYTLYRRSFDGIFLQCLSDDEKVQAVEEAHSGVCGAHRSGLMLHFCIKRMGYYWPTMVKDCIHYARRYQACQLHANLIHQPPEPLHHTVTS</sequence>
<reference evidence="1" key="2">
    <citation type="journal article" date="2024" name="Plant">
        <title>Genomic evolution and insights into agronomic trait innovations of Sesamum species.</title>
        <authorList>
            <person name="Miao H."/>
            <person name="Wang L."/>
            <person name="Qu L."/>
            <person name="Liu H."/>
            <person name="Sun Y."/>
            <person name="Le M."/>
            <person name="Wang Q."/>
            <person name="Wei S."/>
            <person name="Zheng Y."/>
            <person name="Lin W."/>
            <person name="Duan Y."/>
            <person name="Cao H."/>
            <person name="Xiong S."/>
            <person name="Wang X."/>
            <person name="Wei L."/>
            <person name="Li C."/>
            <person name="Ma Q."/>
            <person name="Ju M."/>
            <person name="Zhao R."/>
            <person name="Li G."/>
            <person name="Mu C."/>
            <person name="Tian Q."/>
            <person name="Mei H."/>
            <person name="Zhang T."/>
            <person name="Gao T."/>
            <person name="Zhang H."/>
        </authorList>
    </citation>
    <scope>NUCLEOTIDE SEQUENCE</scope>
    <source>
        <strain evidence="1">G01</strain>
    </source>
</reference>
<dbReference type="Gene3D" id="1.10.340.70">
    <property type="match status" value="1"/>
</dbReference>
<evidence type="ECO:0000313" key="1">
    <source>
        <dbReference type="EMBL" id="KAL0305090.1"/>
    </source>
</evidence>
<dbReference type="PANTHER" id="PTHR48475:SF1">
    <property type="entry name" value="RNASE H TYPE-1 DOMAIN-CONTAINING PROTEIN"/>
    <property type="match status" value="1"/>
</dbReference>
<evidence type="ECO:0008006" key="2">
    <source>
        <dbReference type="Google" id="ProtNLM"/>
    </source>
</evidence>
<dbReference type="PANTHER" id="PTHR48475">
    <property type="entry name" value="RIBONUCLEASE H"/>
    <property type="match status" value="1"/>
</dbReference>
<protein>
    <recommendedName>
        <fullName evidence="2">Integrase zinc-binding domain-containing protein</fullName>
    </recommendedName>
</protein>
<dbReference type="AlphaFoldDB" id="A0AAW2KDQ7"/>
<organism evidence="1">
    <name type="scientific">Sesamum angustifolium</name>
    <dbReference type="NCBI Taxonomy" id="2727405"/>
    <lineage>
        <taxon>Eukaryota</taxon>
        <taxon>Viridiplantae</taxon>
        <taxon>Streptophyta</taxon>
        <taxon>Embryophyta</taxon>
        <taxon>Tracheophyta</taxon>
        <taxon>Spermatophyta</taxon>
        <taxon>Magnoliopsida</taxon>
        <taxon>eudicotyledons</taxon>
        <taxon>Gunneridae</taxon>
        <taxon>Pentapetalae</taxon>
        <taxon>asterids</taxon>
        <taxon>lamiids</taxon>
        <taxon>Lamiales</taxon>
        <taxon>Pedaliaceae</taxon>
        <taxon>Sesamum</taxon>
    </lineage>
</organism>
<dbReference type="EMBL" id="JACGWK010000151">
    <property type="protein sequence ID" value="KAL0305090.1"/>
    <property type="molecule type" value="Genomic_DNA"/>
</dbReference>